<evidence type="ECO:0008006" key="5">
    <source>
        <dbReference type="Google" id="ProtNLM"/>
    </source>
</evidence>
<dbReference type="FunCoup" id="A0A7M7KSZ4">
    <property type="interactions" value="1241"/>
</dbReference>
<dbReference type="InterPro" id="IPR036065">
    <property type="entry name" value="BolA-like_sf"/>
</dbReference>
<dbReference type="PANTHER" id="PTHR12735">
    <property type="entry name" value="BOLA-LIKE PROTEIN-RELATED"/>
    <property type="match status" value="1"/>
</dbReference>
<dbReference type="GO" id="GO:0051537">
    <property type="term" value="F:2 iron, 2 sulfur cluster binding"/>
    <property type="evidence" value="ECO:0007669"/>
    <property type="project" value="InterPro"/>
</dbReference>
<dbReference type="SUPFAM" id="SSF82657">
    <property type="entry name" value="BolA-like"/>
    <property type="match status" value="1"/>
</dbReference>
<feature type="signal peptide" evidence="2">
    <location>
        <begin position="1"/>
        <end position="22"/>
    </location>
</feature>
<keyword evidence="4" id="KW-1185">Reference proteome</keyword>
<dbReference type="Gene3D" id="3.10.20.90">
    <property type="entry name" value="Phosphatidylinositol 3-kinase Catalytic Subunit, Chain A, domain 1"/>
    <property type="match status" value="1"/>
</dbReference>
<sequence>MQPPRIWLESALFVFPLPGGAATTMNTTVRHLFQQLTFSFVQTSRRNPLQTVFAPPHRNIGTMGVPAAHIEAKLKEKLECTHVELTDLSDGCGQKFAAVIVSPKFVGKNLLAQQRLVNSVLADELQQIHAFTQKTFTPEAWQKATGK</sequence>
<dbReference type="RefSeq" id="XP_022668384.1">
    <property type="nucleotide sequence ID" value="XM_022812649.1"/>
</dbReference>
<organism evidence="3 4">
    <name type="scientific">Varroa destructor</name>
    <name type="common">Honeybee mite</name>
    <dbReference type="NCBI Taxonomy" id="109461"/>
    <lineage>
        <taxon>Eukaryota</taxon>
        <taxon>Metazoa</taxon>
        <taxon>Ecdysozoa</taxon>
        <taxon>Arthropoda</taxon>
        <taxon>Chelicerata</taxon>
        <taxon>Arachnida</taxon>
        <taxon>Acari</taxon>
        <taxon>Parasitiformes</taxon>
        <taxon>Mesostigmata</taxon>
        <taxon>Gamasina</taxon>
        <taxon>Dermanyssoidea</taxon>
        <taxon>Varroidae</taxon>
        <taxon>Varroa</taxon>
    </lineage>
</organism>
<dbReference type="AlphaFoldDB" id="A0A7M7KSZ4"/>
<dbReference type="GO" id="GO:0005829">
    <property type="term" value="C:cytosol"/>
    <property type="evidence" value="ECO:0007669"/>
    <property type="project" value="TreeGrafter"/>
</dbReference>
<dbReference type="InParanoid" id="A0A7M7KSZ4"/>
<dbReference type="PANTHER" id="PTHR12735:SF27">
    <property type="entry name" value="BOLA-LIKE PROTEIN 2"/>
    <property type="match status" value="1"/>
</dbReference>
<accession>A0A7M7KSZ4</accession>
<dbReference type="GO" id="GO:0005634">
    <property type="term" value="C:nucleus"/>
    <property type="evidence" value="ECO:0007669"/>
    <property type="project" value="TreeGrafter"/>
</dbReference>
<feature type="chain" id="PRO_5029632298" description="Bola-like protein" evidence="2">
    <location>
        <begin position="23"/>
        <end position="147"/>
    </location>
</feature>
<dbReference type="GO" id="GO:0006879">
    <property type="term" value="P:intracellular iron ion homeostasis"/>
    <property type="evidence" value="ECO:0007669"/>
    <property type="project" value="InterPro"/>
</dbReference>
<dbReference type="OrthoDB" id="4983at2759"/>
<dbReference type="GO" id="GO:0051604">
    <property type="term" value="P:protein maturation"/>
    <property type="evidence" value="ECO:0007669"/>
    <property type="project" value="InterPro"/>
</dbReference>
<dbReference type="EnsemblMetazoa" id="XM_022812649">
    <property type="protein sequence ID" value="XP_022668384"/>
    <property type="gene ID" value="LOC111253367"/>
</dbReference>
<dbReference type="InterPro" id="IPR002634">
    <property type="entry name" value="BolA"/>
</dbReference>
<dbReference type="KEGG" id="vde:111253367"/>
<name>A0A7M7KSZ4_VARDE</name>
<proteinExistence type="inferred from homology"/>
<dbReference type="GeneID" id="111253367"/>
<evidence type="ECO:0000256" key="2">
    <source>
        <dbReference type="SAM" id="SignalP"/>
    </source>
</evidence>
<evidence type="ECO:0000256" key="1">
    <source>
        <dbReference type="RuleBase" id="RU003860"/>
    </source>
</evidence>
<reference evidence="3" key="1">
    <citation type="submission" date="2021-01" db="UniProtKB">
        <authorList>
            <consortium name="EnsemblMetazoa"/>
        </authorList>
    </citation>
    <scope>IDENTIFICATION</scope>
</reference>
<evidence type="ECO:0000313" key="3">
    <source>
        <dbReference type="EnsemblMetazoa" id="XP_022668384"/>
    </source>
</evidence>
<evidence type="ECO:0000313" key="4">
    <source>
        <dbReference type="Proteomes" id="UP000594260"/>
    </source>
</evidence>
<dbReference type="InterPro" id="IPR045115">
    <property type="entry name" value="BOL2"/>
</dbReference>
<keyword evidence="2" id="KW-0732">Signal</keyword>
<comment type="similarity">
    <text evidence="1">Belongs to the BolA/IbaG family.</text>
</comment>
<dbReference type="Proteomes" id="UP000594260">
    <property type="component" value="Unplaced"/>
</dbReference>
<dbReference type="Pfam" id="PF01722">
    <property type="entry name" value="BolA"/>
    <property type="match status" value="1"/>
</dbReference>
<protein>
    <recommendedName>
        <fullName evidence="5">Bola-like protein</fullName>
    </recommendedName>
</protein>